<name>A0A1V0SLM8_9VIRU</name>
<dbReference type="EMBL" id="KY684119">
    <property type="protein sequence ID" value="ARF12645.1"/>
    <property type="molecule type" value="Genomic_DNA"/>
</dbReference>
<evidence type="ECO:0000313" key="3">
    <source>
        <dbReference type="EMBL" id="ARF12645.1"/>
    </source>
</evidence>
<accession>A0A1V0SLM8</accession>
<evidence type="ECO:0000256" key="1">
    <source>
        <dbReference type="SAM" id="Coils"/>
    </source>
</evidence>
<gene>
    <name evidence="3" type="ORF">Klosneuvirus_12_2</name>
</gene>
<evidence type="ECO:0000256" key="2">
    <source>
        <dbReference type="SAM" id="MobiDB-lite"/>
    </source>
</evidence>
<keyword evidence="1" id="KW-0175">Coiled coil</keyword>
<reference evidence="3" key="1">
    <citation type="journal article" date="2017" name="Science">
        <title>Giant viruses with an expanded complement of translation system components.</title>
        <authorList>
            <person name="Schulz F."/>
            <person name="Yutin N."/>
            <person name="Ivanova N.N."/>
            <person name="Ortega D.R."/>
            <person name="Lee T.K."/>
            <person name="Vierheilig J."/>
            <person name="Daims H."/>
            <person name="Horn M."/>
            <person name="Wagner M."/>
            <person name="Jensen G.J."/>
            <person name="Kyrpides N.C."/>
            <person name="Koonin E.V."/>
            <person name="Woyke T."/>
        </authorList>
    </citation>
    <scope>NUCLEOTIDE SEQUENCE</scope>
    <source>
        <strain evidence="3">KNV1</strain>
    </source>
</reference>
<feature type="coiled-coil region" evidence="1">
    <location>
        <begin position="61"/>
        <end position="109"/>
    </location>
</feature>
<organism evidence="3">
    <name type="scientific">Klosneuvirus KNV1</name>
    <dbReference type="NCBI Taxonomy" id="1977640"/>
    <lineage>
        <taxon>Viruses</taxon>
        <taxon>Varidnaviria</taxon>
        <taxon>Bamfordvirae</taxon>
        <taxon>Nucleocytoviricota</taxon>
        <taxon>Megaviricetes</taxon>
        <taxon>Imitervirales</taxon>
        <taxon>Mimiviridae</taxon>
        <taxon>Klosneuvirinae</taxon>
        <taxon>Klosneuvirus</taxon>
    </lineage>
</organism>
<feature type="region of interest" description="Disordered" evidence="2">
    <location>
        <begin position="123"/>
        <end position="146"/>
    </location>
</feature>
<proteinExistence type="predicted"/>
<protein>
    <submittedName>
        <fullName evidence="3">Uncharacterized protein</fullName>
    </submittedName>
</protein>
<sequence>MNSESIFTSEESETLKRLTEHIPNFNINNFDSLKEFLKLYTTNEKELIKTKKENQIKNIMINKLTNDTQRLRKDRKKYKDIITEKDKQIDELKTETESYIKRISKLKTKNKDLINIISSSKNDNNDTSSLDSSEYKSSISSSTDNETEFINSTDTEIITSNISRLSKRIKKI</sequence>
<feature type="compositionally biased region" description="Low complexity" evidence="2">
    <location>
        <begin position="123"/>
        <end position="142"/>
    </location>
</feature>